<evidence type="ECO:0000256" key="1">
    <source>
        <dbReference type="SAM" id="Phobius"/>
    </source>
</evidence>
<dbReference type="Proteomes" id="UP001165289">
    <property type="component" value="Unassembled WGS sequence"/>
</dbReference>
<evidence type="ECO:0000313" key="2">
    <source>
        <dbReference type="EMBL" id="KAI6652521.1"/>
    </source>
</evidence>
<accession>A0AAV7JUD2</accession>
<dbReference type="EMBL" id="JAKMXF010000298">
    <property type="protein sequence ID" value="KAI6652521.1"/>
    <property type="molecule type" value="Genomic_DNA"/>
</dbReference>
<keyword evidence="1" id="KW-0812">Transmembrane</keyword>
<protein>
    <recommendedName>
        <fullName evidence="4">NADH dehydrogenase [ubiquinone] 1 alpha subcomplex subunit 3</fullName>
    </recommendedName>
</protein>
<comment type="caution">
    <text evidence="2">The sequence shown here is derived from an EMBL/GenBank/DDBJ whole genome shotgun (WGS) entry which is preliminary data.</text>
</comment>
<keyword evidence="1" id="KW-0472">Membrane</keyword>
<feature type="transmembrane region" description="Helical" evidence="1">
    <location>
        <begin position="18"/>
        <end position="39"/>
    </location>
</feature>
<keyword evidence="3" id="KW-1185">Reference proteome</keyword>
<gene>
    <name evidence="2" type="ORF">LOD99_4306</name>
</gene>
<name>A0AAV7JUD2_9METZ</name>
<organism evidence="2 3">
    <name type="scientific">Oopsacas minuta</name>
    <dbReference type="NCBI Taxonomy" id="111878"/>
    <lineage>
        <taxon>Eukaryota</taxon>
        <taxon>Metazoa</taxon>
        <taxon>Porifera</taxon>
        <taxon>Hexactinellida</taxon>
        <taxon>Hexasterophora</taxon>
        <taxon>Lyssacinosida</taxon>
        <taxon>Leucopsacidae</taxon>
        <taxon>Oopsacas</taxon>
    </lineage>
</organism>
<keyword evidence="1" id="KW-1133">Transmembrane helix</keyword>
<evidence type="ECO:0008006" key="4">
    <source>
        <dbReference type="Google" id="ProtNLM"/>
    </source>
</evidence>
<evidence type="ECO:0000313" key="3">
    <source>
        <dbReference type="Proteomes" id="UP001165289"/>
    </source>
</evidence>
<dbReference type="AlphaFoldDB" id="A0AAV7JUD2"/>
<proteinExistence type="predicted"/>
<sequence length="92" mass="10767">MGQELAHLTRTAWQREPIILISVIGAIIGPLGVITMPSFSQRTFKDIRDFPKEYPWPETADERRKPVLEVKVPEIDDPVRTWFLKQFEDDLF</sequence>
<reference evidence="2 3" key="1">
    <citation type="journal article" date="2023" name="BMC Biol.">
        <title>The compact genome of the sponge Oopsacas minuta (Hexactinellida) is lacking key metazoan core genes.</title>
        <authorList>
            <person name="Santini S."/>
            <person name="Schenkelaars Q."/>
            <person name="Jourda C."/>
            <person name="Duchesne M."/>
            <person name="Belahbib H."/>
            <person name="Rocher C."/>
            <person name="Selva M."/>
            <person name="Riesgo A."/>
            <person name="Vervoort M."/>
            <person name="Leys S.P."/>
            <person name="Kodjabachian L."/>
            <person name="Le Bivic A."/>
            <person name="Borchiellini C."/>
            <person name="Claverie J.M."/>
            <person name="Renard E."/>
        </authorList>
    </citation>
    <scope>NUCLEOTIDE SEQUENCE [LARGE SCALE GENOMIC DNA]</scope>
    <source>
        <strain evidence="2">SPO-2</strain>
    </source>
</reference>